<dbReference type="PROSITE" id="PS00497">
    <property type="entry name" value="TYROSINASE_1"/>
    <property type="match status" value="1"/>
</dbReference>
<dbReference type="SMR" id="A0A0R0GQB4"/>
<evidence type="ECO:0000259" key="12">
    <source>
        <dbReference type="PROSITE" id="PS00498"/>
    </source>
</evidence>
<keyword evidence="4" id="KW-0560">Oxidoreductase</keyword>
<evidence type="ECO:0000256" key="10">
    <source>
        <dbReference type="SAM" id="MobiDB-lite"/>
    </source>
</evidence>
<keyword evidence="2 7" id="KW-0479">Metal-binding</keyword>
<dbReference type="InterPro" id="IPR008922">
    <property type="entry name" value="Di-copper_centre_dom_sf"/>
</dbReference>
<dbReference type="PANTHER" id="PTHR11474">
    <property type="entry name" value="TYROSINASE FAMILY MEMBER"/>
    <property type="match status" value="1"/>
</dbReference>
<proteinExistence type="inferred from homology"/>
<dbReference type="GO" id="GO:0046872">
    <property type="term" value="F:metal ion binding"/>
    <property type="evidence" value="ECO:0007669"/>
    <property type="project" value="UniProtKB-KW"/>
</dbReference>
<dbReference type="EnsemblPlants" id="KRH20508">
    <property type="protein sequence ID" value="KRH20508"/>
    <property type="gene ID" value="GLYMA_13G183500"/>
</dbReference>
<dbReference type="InterPro" id="IPR002227">
    <property type="entry name" value="Tyrosinase_Cu-bd"/>
</dbReference>
<evidence type="ECO:0000313" key="13">
    <source>
        <dbReference type="EMBL" id="KRH20508.1"/>
    </source>
</evidence>
<dbReference type="PIRSF" id="PIRSF000290">
    <property type="entry name" value="PPO_plant"/>
    <property type="match status" value="1"/>
</dbReference>
<dbReference type="AlphaFoldDB" id="A0A0R0GQB4"/>
<dbReference type="InterPro" id="IPR022739">
    <property type="entry name" value="Polyphenol_oxidase_cen"/>
</dbReference>
<dbReference type="PROSITE" id="PS00498">
    <property type="entry name" value="TYROSINASE_2"/>
    <property type="match status" value="1"/>
</dbReference>
<keyword evidence="5 7" id="KW-0186">Copper</keyword>
<reference evidence="13" key="3">
    <citation type="submission" date="2018-07" db="EMBL/GenBank/DDBJ databases">
        <title>WGS assembly of Glycine max.</title>
        <authorList>
            <person name="Schmutz J."/>
            <person name="Cannon S."/>
            <person name="Schlueter J."/>
            <person name="Ma J."/>
            <person name="Mitros T."/>
            <person name="Nelson W."/>
            <person name="Hyten D."/>
            <person name="Song Q."/>
            <person name="Thelen J."/>
            <person name="Cheng J."/>
            <person name="Xu D."/>
            <person name="Hellsten U."/>
            <person name="May G."/>
            <person name="Yu Y."/>
            <person name="Sakurai T."/>
            <person name="Umezawa T."/>
            <person name="Bhattacharyya M."/>
            <person name="Sandhu D."/>
            <person name="Valliyodan B."/>
            <person name="Lindquist E."/>
            <person name="Peto M."/>
            <person name="Grant D."/>
            <person name="Shu S."/>
            <person name="Goodstein D."/>
            <person name="Barry K."/>
            <person name="Futrell-Griggs M."/>
            <person name="Abernathy B."/>
            <person name="Du J."/>
            <person name="Tian Z."/>
            <person name="Zhu L."/>
            <person name="Gill N."/>
            <person name="Joshi T."/>
            <person name="Libault M."/>
            <person name="Sethuraman A."/>
            <person name="Zhang X."/>
            <person name="Shinozaki K."/>
            <person name="Nguyen H."/>
            <person name="Wing R."/>
            <person name="Cregan P."/>
            <person name="Specht J."/>
            <person name="Grimwood J."/>
            <person name="Rokhsar D."/>
            <person name="Stacey G."/>
            <person name="Shoemaker R."/>
            <person name="Jackson S."/>
        </authorList>
    </citation>
    <scope>NUCLEOTIDE SEQUENCE</scope>
    <source>
        <tissue evidence="13">Callus</tissue>
    </source>
</reference>
<keyword evidence="15" id="KW-1185">Reference proteome</keyword>
<feature type="domain" description="Tyrosinase copper-binding" evidence="11">
    <location>
        <begin position="220"/>
        <end position="237"/>
    </location>
</feature>
<name>A0A0R0GQB4_SOYBN</name>
<dbReference type="GO" id="GO:0046148">
    <property type="term" value="P:pigment biosynthetic process"/>
    <property type="evidence" value="ECO:0007669"/>
    <property type="project" value="InterPro"/>
</dbReference>
<evidence type="ECO:0000256" key="9">
    <source>
        <dbReference type="PIRSR" id="PIRSR000290-3"/>
    </source>
</evidence>
<evidence type="ECO:0000256" key="2">
    <source>
        <dbReference type="ARBA" id="ARBA00022723"/>
    </source>
</evidence>
<dbReference type="KEGG" id="gmx:100801369"/>
<dbReference type="STRING" id="3847.A0A0R0GQB4"/>
<dbReference type="GO" id="GO:0004097">
    <property type="term" value="F:catechol oxidase activity"/>
    <property type="evidence" value="ECO:0007669"/>
    <property type="project" value="InterPro"/>
</dbReference>
<dbReference type="PANTHER" id="PTHR11474:SF76">
    <property type="entry name" value="SHKT DOMAIN-CONTAINING PROTEIN"/>
    <property type="match status" value="1"/>
</dbReference>
<dbReference type="InterPro" id="IPR050316">
    <property type="entry name" value="Tyrosinase/Hemocyanin"/>
</dbReference>
<accession>A0A0R0GQB4</accession>
<feature type="disulfide bond" evidence="8">
    <location>
        <begin position="118"/>
        <end position="137"/>
    </location>
</feature>
<dbReference type="InterPro" id="IPR016213">
    <property type="entry name" value="Polyphenol_oxidase"/>
</dbReference>
<feature type="binding site" evidence="7">
    <location>
        <position position="347"/>
    </location>
    <ligand>
        <name>Cu cation</name>
        <dbReference type="ChEBI" id="CHEBI:23378"/>
        <label>B</label>
    </ligand>
</feature>
<evidence type="ECO:0000256" key="8">
    <source>
        <dbReference type="PIRSR" id="PIRSR000290-2"/>
    </source>
</evidence>
<dbReference type="Gramene" id="KRH20508">
    <property type="protein sequence ID" value="KRH20508"/>
    <property type="gene ID" value="GLYMA_13G183500"/>
</dbReference>
<evidence type="ECO:0000256" key="7">
    <source>
        <dbReference type="PIRSR" id="PIRSR000290-1"/>
    </source>
</evidence>
<feature type="binding site" evidence="7">
    <location>
        <position position="229"/>
    </location>
    <ligand>
        <name>Cu cation</name>
        <dbReference type="ChEBI" id="CHEBI:23378"/>
        <label>A</label>
    </ligand>
</feature>
<dbReference type="Pfam" id="PF00264">
    <property type="entry name" value="Tyrosinase"/>
    <property type="match status" value="1"/>
</dbReference>
<dbReference type="Gene3D" id="1.10.1280.10">
    <property type="entry name" value="Di-copper center containing domain from catechol oxidase"/>
    <property type="match status" value="1"/>
</dbReference>
<dbReference type="SUPFAM" id="SSF48056">
    <property type="entry name" value="Di-copper centre-containing domain"/>
    <property type="match status" value="1"/>
</dbReference>
<organism evidence="13">
    <name type="scientific">Glycine max</name>
    <name type="common">Soybean</name>
    <name type="synonym">Glycine hispida</name>
    <dbReference type="NCBI Taxonomy" id="3847"/>
    <lineage>
        <taxon>Eukaryota</taxon>
        <taxon>Viridiplantae</taxon>
        <taxon>Streptophyta</taxon>
        <taxon>Embryophyta</taxon>
        <taxon>Tracheophyta</taxon>
        <taxon>Spermatophyta</taxon>
        <taxon>Magnoliopsida</taxon>
        <taxon>eudicotyledons</taxon>
        <taxon>Gunneridae</taxon>
        <taxon>Pentapetalae</taxon>
        <taxon>rosids</taxon>
        <taxon>fabids</taxon>
        <taxon>Fabales</taxon>
        <taxon>Fabaceae</taxon>
        <taxon>Papilionoideae</taxon>
        <taxon>50 kb inversion clade</taxon>
        <taxon>NPAAA clade</taxon>
        <taxon>indigoferoid/millettioid clade</taxon>
        <taxon>Phaseoleae</taxon>
        <taxon>Glycine</taxon>
        <taxon>Glycine subgen. Soja</taxon>
    </lineage>
</organism>
<feature type="binding site" evidence="7">
    <location>
        <position position="381"/>
    </location>
    <ligand>
        <name>Cu cation</name>
        <dbReference type="ChEBI" id="CHEBI:23378"/>
        <label>B</label>
    </ligand>
</feature>
<dbReference type="PaxDb" id="3847-GLYMA13G25260.1"/>
<feature type="binding site" evidence="7">
    <location>
        <position position="351"/>
    </location>
    <ligand>
        <name>Cu cation</name>
        <dbReference type="ChEBI" id="CHEBI:23378"/>
        <label>B</label>
    </ligand>
</feature>
<evidence type="ECO:0000313" key="15">
    <source>
        <dbReference type="Proteomes" id="UP000008827"/>
    </source>
</evidence>
<reference evidence="14" key="2">
    <citation type="submission" date="2018-02" db="UniProtKB">
        <authorList>
            <consortium name="EnsemblPlants"/>
        </authorList>
    </citation>
    <scope>IDENTIFICATION</scope>
    <source>
        <strain evidence="14">Williams 82</strain>
    </source>
</reference>
<evidence type="ECO:0000256" key="4">
    <source>
        <dbReference type="ARBA" id="ARBA00023002"/>
    </source>
</evidence>
<sequence>MAYISSLSSFSLSNFSAPLPISICSSSSAFLTSQIPCKPTKRSKPKGHHVSKVSCNSNQNTPTPNPEEEKPSSYNILGKHRRDVLLGIGGLYGASALSNTNPLAMAAAPILEPDLEHCCITDDVPPKGVIEAQVYCCPPKSSSPPIDFKLPKGTPLRVRPPAQFVTDEYLEKYKLALKRMRELPSDDPRSFKQQADIHCAYCDGGYKQLGFPVELDFKVHFSWIFFPFHRWYLYFYERILGSLIDDPTFALPYWNWDNPDGGMVLPSIFADEDSPLYDPRRNPDITPTTLVDLNYGSGKEPSVEQNLGVMYTSVVSGAKRASLFHGKPFLAGKQPELGGGTVELGPHTAVHRWTGDPRQPNKEDMGRFYSAGRDPAFYSHHANVDRMWNIWKTIPSGKRRDFKNRDWLETSFFFYDENKTLVRVKVKDSLDTNKMGYVYQDVAIPWLEKKPKPKRTRKAKKVAFAQQFGGIGAAMAAETGPSSKFPLTLLDSKVTLLVKRPKQLRSKRDKEEEEEVLVIDGIEFDGDDDVKFDVYITDEDVEDIGPESTEFAGSFSTLGHSHSNMNMDKKIKTSLTLGITDLLEDLDAENDDSVLVTLVPRSENVSITIQNIKIEFEKDE</sequence>
<dbReference type="EMBL" id="CM000846">
    <property type="protein sequence ID" value="KRH20508.1"/>
    <property type="molecule type" value="Genomic_DNA"/>
</dbReference>
<feature type="binding site" evidence="7">
    <location>
        <position position="220"/>
    </location>
    <ligand>
        <name>Cu cation</name>
        <dbReference type="ChEBI" id="CHEBI:23378"/>
        <label>A</label>
    </ligand>
</feature>
<comment type="similarity">
    <text evidence="1">Belongs to the tyrosinase family.</text>
</comment>
<protein>
    <recommendedName>
        <fullName evidence="11 12">Tyrosinase copper-binding domain-containing protein</fullName>
    </recommendedName>
</protein>
<evidence type="ECO:0000256" key="1">
    <source>
        <dbReference type="ARBA" id="ARBA00009928"/>
    </source>
</evidence>
<comment type="cofactor">
    <cofactor evidence="7">
        <name>Cu(2+)</name>
        <dbReference type="ChEBI" id="CHEBI:29036"/>
    </cofactor>
    <text evidence="7">Binds 2 copper ions per subunit.</text>
</comment>
<feature type="cross-link" description="2'-(S-cysteinyl)-histidine (Cys-His)" evidence="9">
    <location>
        <begin position="202"/>
        <end position="220"/>
    </location>
</feature>
<evidence type="ECO:0000313" key="14">
    <source>
        <dbReference type="EnsemblPlants" id="KRH20508"/>
    </source>
</evidence>
<dbReference type="OrthoDB" id="6132182at2759"/>
<feature type="disulfide bond" evidence="8">
    <location>
        <begin position="136"/>
        <end position="199"/>
    </location>
</feature>
<dbReference type="Proteomes" id="UP000008827">
    <property type="component" value="Chromosome 13"/>
</dbReference>
<evidence type="ECO:0000256" key="6">
    <source>
        <dbReference type="ARBA" id="ARBA00023157"/>
    </source>
</evidence>
<dbReference type="PRINTS" id="PR00092">
    <property type="entry name" value="TYROSINASE"/>
</dbReference>
<dbReference type="OMA" id="AEHMAKY"/>
<feature type="domain" description="Tyrosinase copper-binding" evidence="12">
    <location>
        <begin position="374"/>
        <end position="385"/>
    </location>
</feature>
<evidence type="ECO:0000259" key="11">
    <source>
        <dbReference type="PROSITE" id="PS00497"/>
    </source>
</evidence>
<dbReference type="Pfam" id="PF12142">
    <property type="entry name" value="PPO1_DWL"/>
    <property type="match status" value="1"/>
</dbReference>
<reference evidence="13 14" key="1">
    <citation type="journal article" date="2010" name="Nature">
        <title>Genome sequence of the palaeopolyploid soybean.</title>
        <authorList>
            <person name="Schmutz J."/>
            <person name="Cannon S.B."/>
            <person name="Schlueter J."/>
            <person name="Ma J."/>
            <person name="Mitros T."/>
            <person name="Nelson W."/>
            <person name="Hyten D.L."/>
            <person name="Song Q."/>
            <person name="Thelen J.J."/>
            <person name="Cheng J."/>
            <person name="Xu D."/>
            <person name="Hellsten U."/>
            <person name="May G.D."/>
            <person name="Yu Y."/>
            <person name="Sakurai T."/>
            <person name="Umezawa T."/>
            <person name="Bhattacharyya M.K."/>
            <person name="Sandhu D."/>
            <person name="Valliyodan B."/>
            <person name="Lindquist E."/>
            <person name="Peto M."/>
            <person name="Grant D."/>
            <person name="Shu S."/>
            <person name="Goodstein D."/>
            <person name="Barry K."/>
            <person name="Futrell-Griggs M."/>
            <person name="Abernathy B."/>
            <person name="Du J."/>
            <person name="Tian Z."/>
            <person name="Zhu L."/>
            <person name="Gill N."/>
            <person name="Joshi T."/>
            <person name="Libault M."/>
            <person name="Sethuraman A."/>
            <person name="Zhang X.-C."/>
            <person name="Shinozaki K."/>
            <person name="Nguyen H.T."/>
            <person name="Wing R.A."/>
            <person name="Cregan P."/>
            <person name="Specht J."/>
            <person name="Grimwood J."/>
            <person name="Rokhsar D."/>
            <person name="Stacey G."/>
            <person name="Shoemaker R.C."/>
            <person name="Jackson S.A."/>
        </authorList>
    </citation>
    <scope>NUCLEOTIDE SEQUENCE [LARGE SCALE GENOMIC DNA]</scope>
    <source>
        <strain evidence="14">cv. Williams 82</strain>
        <tissue evidence="13">Callus</tissue>
    </source>
</reference>
<evidence type="ECO:0000256" key="5">
    <source>
        <dbReference type="ARBA" id="ARBA00023008"/>
    </source>
</evidence>
<evidence type="ECO:0000256" key="3">
    <source>
        <dbReference type="ARBA" id="ARBA00022784"/>
    </source>
</evidence>
<dbReference type="Pfam" id="PF12143">
    <property type="entry name" value="PPO1_KFDV"/>
    <property type="match status" value="1"/>
</dbReference>
<keyword evidence="3" id="KW-0883">Thioether bond</keyword>
<feature type="binding site" evidence="7">
    <location>
        <position position="198"/>
    </location>
    <ligand>
        <name>Cu cation</name>
        <dbReference type="ChEBI" id="CHEBI:23378"/>
        <label>A</label>
    </ligand>
</feature>
<gene>
    <name evidence="14" type="primary">LOC100798184</name>
    <name evidence="13" type="ORF">GLYMA_13G183500</name>
</gene>
<feature type="compositionally biased region" description="Basic residues" evidence="10">
    <location>
        <begin position="40"/>
        <end position="51"/>
    </location>
</feature>
<feature type="region of interest" description="Disordered" evidence="10">
    <location>
        <begin position="40"/>
        <end position="73"/>
    </location>
</feature>
<dbReference type="InterPro" id="IPR022740">
    <property type="entry name" value="Polyphenol_oxidase_C"/>
</dbReference>
<keyword evidence="6 8" id="KW-1015">Disulfide bond</keyword>